<reference evidence="2" key="1">
    <citation type="journal article" date="2019" name="Sci. Rep.">
        <title>Draft genome of Tanacetum cinerariifolium, the natural source of mosquito coil.</title>
        <authorList>
            <person name="Yamashiro T."/>
            <person name="Shiraishi A."/>
            <person name="Satake H."/>
            <person name="Nakayama K."/>
        </authorList>
    </citation>
    <scope>NUCLEOTIDE SEQUENCE</scope>
</reference>
<keyword evidence="1" id="KW-0175">Coiled coil</keyword>
<protein>
    <submittedName>
        <fullName evidence="2">Uncharacterized protein</fullName>
    </submittedName>
</protein>
<evidence type="ECO:0000256" key="1">
    <source>
        <dbReference type="SAM" id="Coils"/>
    </source>
</evidence>
<proteinExistence type="predicted"/>
<feature type="coiled-coil region" evidence="1">
    <location>
        <begin position="128"/>
        <end position="159"/>
    </location>
</feature>
<evidence type="ECO:0000313" key="2">
    <source>
        <dbReference type="EMBL" id="GFA50884.1"/>
    </source>
</evidence>
<dbReference type="EMBL" id="BKCJ010436380">
    <property type="protein sequence ID" value="GFA50884.1"/>
    <property type="molecule type" value="Genomic_DNA"/>
</dbReference>
<sequence length="165" mass="18925">MKDEAESNLNDEENDFMLDNSFGDITLKELTAAVKMIARIQPTDDNAVKEPTYVAKAVSEVNTLNKMIPKRVYEHTNHRKRITVVNTSVDDQSDTSIIFDDPYVEDNGGSDKHDSNAPDSYHDVKIMAYNALREAKNQMRNLKALKQELMEEVHEMLTRIYERST</sequence>
<gene>
    <name evidence="2" type="ORF">Tci_622856</name>
</gene>
<comment type="caution">
    <text evidence="2">The sequence shown here is derived from an EMBL/GenBank/DDBJ whole genome shotgun (WGS) entry which is preliminary data.</text>
</comment>
<organism evidence="2">
    <name type="scientific">Tanacetum cinerariifolium</name>
    <name type="common">Dalmatian daisy</name>
    <name type="synonym">Chrysanthemum cinerariifolium</name>
    <dbReference type="NCBI Taxonomy" id="118510"/>
    <lineage>
        <taxon>Eukaryota</taxon>
        <taxon>Viridiplantae</taxon>
        <taxon>Streptophyta</taxon>
        <taxon>Embryophyta</taxon>
        <taxon>Tracheophyta</taxon>
        <taxon>Spermatophyta</taxon>
        <taxon>Magnoliopsida</taxon>
        <taxon>eudicotyledons</taxon>
        <taxon>Gunneridae</taxon>
        <taxon>Pentapetalae</taxon>
        <taxon>asterids</taxon>
        <taxon>campanulids</taxon>
        <taxon>Asterales</taxon>
        <taxon>Asteraceae</taxon>
        <taxon>Asteroideae</taxon>
        <taxon>Anthemideae</taxon>
        <taxon>Anthemidinae</taxon>
        <taxon>Tanacetum</taxon>
    </lineage>
</organism>
<name>A0A699JQ00_TANCI</name>
<accession>A0A699JQ00</accession>
<dbReference type="AlphaFoldDB" id="A0A699JQ00"/>